<reference evidence="2" key="1">
    <citation type="submission" date="2023-01" db="EMBL/GenBank/DDBJ databases">
        <authorList>
            <person name="Van Ghelder C."/>
            <person name="Rancurel C."/>
        </authorList>
    </citation>
    <scope>NUCLEOTIDE SEQUENCE</scope>
    <source>
        <strain evidence="2">CNCM I-4278</strain>
    </source>
</reference>
<accession>A0A9W4XG73</accession>
<sequence length="421" mass="47589">MYLSKAYPTYTYVGMLTISQHSTLNTLNMDQLNRINAVSKMQFNLFQILPLQIQPTTCCPPSHHQPLRHPSHTDTSRTSIQKFSTNKMADKTKSNGPILSSDGKRMRLVWHPKDGNGESAQHLIDRSMSTLKGHPSWKLYMEDIKLPIDRDNDDAPPRYVYLDDKACYTIWASKVYLPHELKEFWPFDFNFNGIVRSGRMNRGRPAWKDEAQKEYAKAPTRGKGNTYEFVGDLEVTPYEPLRATRQVSKTEQRLAKERAEKGEGDANNENPSTPDTGRRPPVKVGKSVQRVLASQINKPGPNLPVTDEKDLYPRRANLDHSKHMQWQTPKRALPESSLQLGIKPLPLPARPDDDPTFQTKSHSRTEITGGINLKRKLTGSPVTGDRQQGSPVKKARSAKFAGSNGVGDLSSPSRKRRQPDE</sequence>
<organism evidence="2 3">
    <name type="scientific">Periconia digitata</name>
    <dbReference type="NCBI Taxonomy" id="1303443"/>
    <lineage>
        <taxon>Eukaryota</taxon>
        <taxon>Fungi</taxon>
        <taxon>Dikarya</taxon>
        <taxon>Ascomycota</taxon>
        <taxon>Pezizomycotina</taxon>
        <taxon>Dothideomycetes</taxon>
        <taxon>Pleosporomycetidae</taxon>
        <taxon>Pleosporales</taxon>
        <taxon>Massarineae</taxon>
        <taxon>Periconiaceae</taxon>
        <taxon>Periconia</taxon>
    </lineage>
</organism>
<evidence type="ECO:0000256" key="1">
    <source>
        <dbReference type="SAM" id="MobiDB-lite"/>
    </source>
</evidence>
<feature type="region of interest" description="Disordered" evidence="1">
    <location>
        <begin position="241"/>
        <end position="288"/>
    </location>
</feature>
<dbReference type="OrthoDB" id="3650389at2759"/>
<feature type="region of interest" description="Disordered" evidence="1">
    <location>
        <begin position="317"/>
        <end position="421"/>
    </location>
</feature>
<evidence type="ECO:0000313" key="2">
    <source>
        <dbReference type="EMBL" id="CAI6324927.1"/>
    </source>
</evidence>
<proteinExistence type="predicted"/>
<evidence type="ECO:0000313" key="3">
    <source>
        <dbReference type="Proteomes" id="UP001152607"/>
    </source>
</evidence>
<keyword evidence="3" id="KW-1185">Reference proteome</keyword>
<gene>
    <name evidence="2" type="ORF">PDIGIT_LOCUS3752</name>
</gene>
<feature type="compositionally biased region" description="Basic and acidic residues" evidence="1">
    <location>
        <begin position="248"/>
        <end position="264"/>
    </location>
</feature>
<protein>
    <submittedName>
        <fullName evidence="2">Uncharacterized protein</fullName>
    </submittedName>
</protein>
<name>A0A9W4XG73_9PLEO</name>
<dbReference type="EMBL" id="CAOQHR010000002">
    <property type="protein sequence ID" value="CAI6324927.1"/>
    <property type="molecule type" value="Genomic_DNA"/>
</dbReference>
<dbReference type="AlphaFoldDB" id="A0A9W4XG73"/>
<comment type="caution">
    <text evidence="2">The sequence shown here is derived from an EMBL/GenBank/DDBJ whole genome shotgun (WGS) entry which is preliminary data.</text>
</comment>
<dbReference type="Proteomes" id="UP001152607">
    <property type="component" value="Unassembled WGS sequence"/>
</dbReference>